<gene>
    <name evidence="2" type="ORF">HAX54_023176</name>
</gene>
<evidence type="ECO:0000313" key="3">
    <source>
        <dbReference type="Proteomes" id="UP000823775"/>
    </source>
</evidence>
<reference evidence="2 3" key="1">
    <citation type="journal article" date="2021" name="BMC Genomics">
        <title>Datura genome reveals duplications of psychoactive alkaloid biosynthetic genes and high mutation rate following tissue culture.</title>
        <authorList>
            <person name="Rajewski A."/>
            <person name="Carter-House D."/>
            <person name="Stajich J."/>
            <person name="Litt A."/>
        </authorList>
    </citation>
    <scope>NUCLEOTIDE SEQUENCE [LARGE SCALE GENOMIC DNA]</scope>
    <source>
        <strain evidence="2">AR-01</strain>
    </source>
</reference>
<sequence length="70" mass="7768">MIASVGGSSSSSSKFDSDEGRAMRPPAVRRGDYGPMRRYSKATTLEYVAKKEETNKNTPYETRILVLHGK</sequence>
<evidence type="ECO:0000313" key="2">
    <source>
        <dbReference type="EMBL" id="MCD9638953.1"/>
    </source>
</evidence>
<feature type="non-terminal residue" evidence="2">
    <location>
        <position position="70"/>
    </location>
</feature>
<organism evidence="2 3">
    <name type="scientific">Datura stramonium</name>
    <name type="common">Jimsonweed</name>
    <name type="synonym">Common thornapple</name>
    <dbReference type="NCBI Taxonomy" id="4076"/>
    <lineage>
        <taxon>Eukaryota</taxon>
        <taxon>Viridiplantae</taxon>
        <taxon>Streptophyta</taxon>
        <taxon>Embryophyta</taxon>
        <taxon>Tracheophyta</taxon>
        <taxon>Spermatophyta</taxon>
        <taxon>Magnoliopsida</taxon>
        <taxon>eudicotyledons</taxon>
        <taxon>Gunneridae</taxon>
        <taxon>Pentapetalae</taxon>
        <taxon>asterids</taxon>
        <taxon>lamiids</taxon>
        <taxon>Solanales</taxon>
        <taxon>Solanaceae</taxon>
        <taxon>Solanoideae</taxon>
        <taxon>Datureae</taxon>
        <taxon>Datura</taxon>
    </lineage>
</organism>
<evidence type="ECO:0000256" key="1">
    <source>
        <dbReference type="SAM" id="MobiDB-lite"/>
    </source>
</evidence>
<proteinExistence type="predicted"/>
<name>A0ABS8UVR0_DATST</name>
<comment type="caution">
    <text evidence="2">The sequence shown here is derived from an EMBL/GenBank/DDBJ whole genome shotgun (WGS) entry which is preliminary data.</text>
</comment>
<protein>
    <submittedName>
        <fullName evidence="2">Uncharacterized protein</fullName>
    </submittedName>
</protein>
<feature type="compositionally biased region" description="Low complexity" evidence="1">
    <location>
        <begin position="1"/>
        <end position="13"/>
    </location>
</feature>
<dbReference type="Proteomes" id="UP000823775">
    <property type="component" value="Unassembled WGS sequence"/>
</dbReference>
<dbReference type="EMBL" id="JACEIK010002804">
    <property type="protein sequence ID" value="MCD9638953.1"/>
    <property type="molecule type" value="Genomic_DNA"/>
</dbReference>
<accession>A0ABS8UVR0</accession>
<feature type="region of interest" description="Disordered" evidence="1">
    <location>
        <begin position="1"/>
        <end position="36"/>
    </location>
</feature>
<keyword evidence="3" id="KW-1185">Reference proteome</keyword>